<accession>A0A167LL53</accession>
<dbReference type="EMBL" id="AZHB01000038">
    <property type="protein sequence ID" value="OAA53214.1"/>
    <property type="molecule type" value="Genomic_DNA"/>
</dbReference>
<proteinExistence type="predicted"/>
<sequence length="217" mass="24434">MTDTAHNGITASTLREAPGMARSAGQNAQQVERIAPELSPNKGTDGEERRGMQDLSDGRSKETAATEKAPSPRRDIHGGLNSAQDTQHSLYQAHAEQQGNGKLRIEKRQLDNKGIGQKDQGEQHTKKQSNQNQANQNQDIKKHDIKNQDIKTHDIKKHDIKNEDIKTHDIKKHDIKNQDIKTHDTKKHDSKNEDTKTHEIKKQDDQEQDIKNSGIGE</sequence>
<dbReference type="Proteomes" id="UP000076744">
    <property type="component" value="Unassembled WGS sequence"/>
</dbReference>
<evidence type="ECO:0000313" key="3">
    <source>
        <dbReference type="Proteomes" id="UP000076744"/>
    </source>
</evidence>
<feature type="compositionally biased region" description="Low complexity" evidence="1">
    <location>
        <begin position="128"/>
        <end position="138"/>
    </location>
</feature>
<dbReference type="GeneID" id="30025238"/>
<feature type="compositionally biased region" description="Polar residues" evidence="1">
    <location>
        <begin position="81"/>
        <end position="100"/>
    </location>
</feature>
<feature type="compositionally biased region" description="Polar residues" evidence="1">
    <location>
        <begin position="1"/>
        <end position="13"/>
    </location>
</feature>
<protein>
    <submittedName>
        <fullName evidence="2">Uncharacterized protein</fullName>
    </submittedName>
</protein>
<dbReference type="AlphaFoldDB" id="A0A167LL53"/>
<feature type="compositionally biased region" description="Basic and acidic residues" evidence="1">
    <location>
        <begin position="44"/>
        <end position="77"/>
    </location>
</feature>
<comment type="caution">
    <text evidence="2">The sequence shown here is derived from an EMBL/GenBank/DDBJ whole genome shotgun (WGS) entry which is preliminary data.</text>
</comment>
<reference evidence="2 3" key="1">
    <citation type="journal article" date="2016" name="Genome Biol. Evol.">
        <title>Divergent and convergent evolution of fungal pathogenicity.</title>
        <authorList>
            <person name="Shang Y."/>
            <person name="Xiao G."/>
            <person name="Zheng P."/>
            <person name="Cen K."/>
            <person name="Zhan S."/>
            <person name="Wang C."/>
        </authorList>
    </citation>
    <scope>NUCLEOTIDE SEQUENCE [LARGE SCALE GENOMIC DNA]</scope>
    <source>
        <strain evidence="2 3">ARSEF 2679</strain>
    </source>
</reference>
<dbReference type="RefSeq" id="XP_018700278.1">
    <property type="nucleotide sequence ID" value="XM_018852549.1"/>
</dbReference>
<name>A0A167LL53_CORFA</name>
<evidence type="ECO:0000256" key="1">
    <source>
        <dbReference type="SAM" id="MobiDB-lite"/>
    </source>
</evidence>
<evidence type="ECO:0000313" key="2">
    <source>
        <dbReference type="EMBL" id="OAA53214.1"/>
    </source>
</evidence>
<feature type="compositionally biased region" description="Basic and acidic residues" evidence="1">
    <location>
        <begin position="139"/>
        <end position="210"/>
    </location>
</feature>
<gene>
    <name evidence="2" type="ORF">ISF_08946</name>
</gene>
<feature type="region of interest" description="Disordered" evidence="1">
    <location>
        <begin position="1"/>
        <end position="217"/>
    </location>
</feature>
<organism evidence="2 3">
    <name type="scientific">Cordyceps fumosorosea (strain ARSEF 2679)</name>
    <name type="common">Isaria fumosorosea</name>
    <dbReference type="NCBI Taxonomy" id="1081104"/>
    <lineage>
        <taxon>Eukaryota</taxon>
        <taxon>Fungi</taxon>
        <taxon>Dikarya</taxon>
        <taxon>Ascomycota</taxon>
        <taxon>Pezizomycotina</taxon>
        <taxon>Sordariomycetes</taxon>
        <taxon>Hypocreomycetidae</taxon>
        <taxon>Hypocreales</taxon>
        <taxon>Cordycipitaceae</taxon>
        <taxon>Cordyceps</taxon>
    </lineage>
</organism>
<keyword evidence="3" id="KW-1185">Reference proteome</keyword>